<dbReference type="GO" id="GO:0009249">
    <property type="term" value="P:protein lipoylation"/>
    <property type="evidence" value="ECO:0007669"/>
    <property type="project" value="UniProtKB-ARBA"/>
</dbReference>
<dbReference type="GO" id="GO:0016740">
    <property type="term" value="F:transferase activity"/>
    <property type="evidence" value="ECO:0007669"/>
    <property type="project" value="UniProtKB-ARBA"/>
</dbReference>
<dbReference type="PATRIC" id="fig|1123500.6.peg.1132"/>
<dbReference type="GO" id="GO:0004077">
    <property type="term" value="F:biotin--[biotin carboxyl-carrier protein] ligase activity"/>
    <property type="evidence" value="ECO:0007669"/>
    <property type="project" value="UniProtKB-EC"/>
</dbReference>
<accession>A0A0R2FS63</accession>
<name>A0A0R2FS63_9LACO</name>
<evidence type="ECO:0000259" key="3">
    <source>
        <dbReference type="PROSITE" id="PS51733"/>
    </source>
</evidence>
<keyword evidence="1" id="KW-0092">Biotin</keyword>
<comment type="caution">
    <text evidence="4">The sequence shown here is derived from an EMBL/GenBank/DDBJ whole genome shotgun (WGS) entry which is preliminary data.</text>
</comment>
<dbReference type="eggNOG" id="COG0340">
    <property type="taxonomic scope" value="Bacteria"/>
</dbReference>
<dbReference type="SUPFAM" id="SSF50037">
    <property type="entry name" value="C-terminal domain of transcriptional repressors"/>
    <property type="match status" value="1"/>
</dbReference>
<evidence type="ECO:0000256" key="2">
    <source>
        <dbReference type="ARBA" id="ARBA00024227"/>
    </source>
</evidence>
<gene>
    <name evidence="4" type="ORF">IV68_GL001132</name>
</gene>
<dbReference type="EC" id="6.3.4.15" evidence="2"/>
<sequence length="184" mass="20439">MTLVLPGVKLKQLDAGQVTITMAVATAQAISRTVRREVRIKWVNDLYYLQHKVAGILVEGWQQDGQSALMIGLGLNLMSADYPLALQKKVGSLALDQVDKASLVAAIIERFFYLQTQPFAQVMSIYRNLSCLQHRNVILQVAGQQIRGQVTGFDQHGGIQLETDQGQRTFYSGEVIKVNVLPKQ</sequence>
<dbReference type="GO" id="GO:0005737">
    <property type="term" value="C:cytoplasm"/>
    <property type="evidence" value="ECO:0007669"/>
    <property type="project" value="TreeGrafter"/>
</dbReference>
<dbReference type="SUPFAM" id="SSF55681">
    <property type="entry name" value="Class II aaRS and biotin synthetases"/>
    <property type="match status" value="1"/>
</dbReference>
<organism evidence="4 5">
    <name type="scientific">Weissella halotolerans DSM 20190</name>
    <dbReference type="NCBI Taxonomy" id="1123500"/>
    <lineage>
        <taxon>Bacteria</taxon>
        <taxon>Bacillati</taxon>
        <taxon>Bacillota</taxon>
        <taxon>Bacilli</taxon>
        <taxon>Lactobacillales</taxon>
        <taxon>Lactobacillaceae</taxon>
        <taxon>Weissella</taxon>
    </lineage>
</organism>
<dbReference type="Gene3D" id="3.30.930.10">
    <property type="entry name" value="Bira Bifunctional Protein, Domain 2"/>
    <property type="match status" value="1"/>
</dbReference>
<dbReference type="InterPro" id="IPR045864">
    <property type="entry name" value="aa-tRNA-synth_II/BPL/LPL"/>
</dbReference>
<dbReference type="AlphaFoldDB" id="A0A0R2FS63"/>
<proteinExistence type="predicted"/>
<evidence type="ECO:0000256" key="1">
    <source>
        <dbReference type="ARBA" id="ARBA00023267"/>
    </source>
</evidence>
<dbReference type="PANTHER" id="PTHR12835">
    <property type="entry name" value="BIOTIN PROTEIN LIGASE"/>
    <property type="match status" value="1"/>
</dbReference>
<dbReference type="FunCoup" id="A0A0R2FS63">
    <property type="interactions" value="282"/>
</dbReference>
<reference evidence="4 5" key="1">
    <citation type="journal article" date="2015" name="Genome Announc.">
        <title>Expanding the biotechnology potential of lactobacilli through comparative genomics of 213 strains and associated genera.</title>
        <authorList>
            <person name="Sun Z."/>
            <person name="Harris H.M."/>
            <person name="McCann A."/>
            <person name="Guo C."/>
            <person name="Argimon S."/>
            <person name="Zhang W."/>
            <person name="Yang X."/>
            <person name="Jeffery I.B."/>
            <person name="Cooney J.C."/>
            <person name="Kagawa T.F."/>
            <person name="Liu W."/>
            <person name="Song Y."/>
            <person name="Salvetti E."/>
            <person name="Wrobel A."/>
            <person name="Rasinkangas P."/>
            <person name="Parkhill J."/>
            <person name="Rea M.C."/>
            <person name="O'Sullivan O."/>
            <person name="Ritari J."/>
            <person name="Douillard F.P."/>
            <person name="Paul Ross R."/>
            <person name="Yang R."/>
            <person name="Briner A.E."/>
            <person name="Felis G.E."/>
            <person name="de Vos W.M."/>
            <person name="Barrangou R."/>
            <person name="Klaenhammer T.R."/>
            <person name="Caufield P.W."/>
            <person name="Cui Y."/>
            <person name="Zhang H."/>
            <person name="O'Toole P.W."/>
        </authorList>
    </citation>
    <scope>NUCLEOTIDE SEQUENCE [LARGE SCALE GENOMIC DNA]</scope>
    <source>
        <strain evidence="4 5">DSM 20190</strain>
    </source>
</reference>
<evidence type="ECO:0000313" key="5">
    <source>
        <dbReference type="Proteomes" id="UP000051296"/>
    </source>
</evidence>
<dbReference type="InterPro" id="IPR004143">
    <property type="entry name" value="BPL_LPL_catalytic"/>
</dbReference>
<dbReference type="PROSITE" id="PS51733">
    <property type="entry name" value="BPL_LPL_CATALYTIC"/>
    <property type="match status" value="1"/>
</dbReference>
<dbReference type="InterPro" id="IPR008988">
    <property type="entry name" value="Transcriptional_repressor_C"/>
</dbReference>
<feature type="domain" description="BPL/LPL catalytic" evidence="3">
    <location>
        <begin position="1"/>
        <end position="119"/>
    </location>
</feature>
<dbReference type="PANTHER" id="PTHR12835:SF5">
    <property type="entry name" value="BIOTIN--PROTEIN LIGASE"/>
    <property type="match status" value="1"/>
</dbReference>
<dbReference type="STRING" id="1123500.GCA_000420365_01184"/>
<keyword evidence="5" id="KW-1185">Reference proteome</keyword>
<dbReference type="Pfam" id="PF02237">
    <property type="entry name" value="BPL_C"/>
    <property type="match status" value="1"/>
</dbReference>
<protein>
    <recommendedName>
        <fullName evidence="2">biotin--[biotin carboxyl-carrier protein] ligase</fullName>
        <ecNumber evidence="2">6.3.4.15</ecNumber>
    </recommendedName>
</protein>
<dbReference type="InParanoid" id="A0A0R2FS63"/>
<dbReference type="Proteomes" id="UP000051296">
    <property type="component" value="Unassembled WGS sequence"/>
</dbReference>
<evidence type="ECO:0000313" key="4">
    <source>
        <dbReference type="EMBL" id="KRN31249.1"/>
    </source>
</evidence>
<dbReference type="EMBL" id="JQAX01000004">
    <property type="protein sequence ID" value="KRN31249.1"/>
    <property type="molecule type" value="Genomic_DNA"/>
</dbReference>
<dbReference type="Pfam" id="PF03099">
    <property type="entry name" value="BPL_LplA_LipB"/>
    <property type="match status" value="1"/>
</dbReference>
<dbReference type="InterPro" id="IPR003142">
    <property type="entry name" value="BPL_C"/>
</dbReference>
<dbReference type="Gene3D" id="2.30.30.100">
    <property type="match status" value="1"/>
</dbReference>